<dbReference type="AlphaFoldDB" id="A0A1M6CQB4"/>
<dbReference type="OrthoDB" id="3531401at2"/>
<organism evidence="1 2">
    <name type="scientific">Nocardiopsis flavescens</name>
    <dbReference type="NCBI Taxonomy" id="758803"/>
    <lineage>
        <taxon>Bacteria</taxon>
        <taxon>Bacillati</taxon>
        <taxon>Actinomycetota</taxon>
        <taxon>Actinomycetes</taxon>
        <taxon>Streptosporangiales</taxon>
        <taxon>Nocardiopsidaceae</taxon>
        <taxon>Nocardiopsis</taxon>
    </lineage>
</organism>
<protein>
    <recommendedName>
        <fullName evidence="3">EthD domain-containing protein</fullName>
    </recommendedName>
</protein>
<evidence type="ECO:0000313" key="2">
    <source>
        <dbReference type="Proteomes" id="UP000184452"/>
    </source>
</evidence>
<proteinExistence type="predicted"/>
<keyword evidence="2" id="KW-1185">Reference proteome</keyword>
<dbReference type="Gene3D" id="3.30.70.100">
    <property type="match status" value="1"/>
</dbReference>
<accession>A0A1M6CQB4</accession>
<reference evidence="1 2" key="1">
    <citation type="submission" date="2016-11" db="EMBL/GenBank/DDBJ databases">
        <authorList>
            <person name="Jaros S."/>
            <person name="Januszkiewicz K."/>
            <person name="Wedrychowicz H."/>
        </authorList>
    </citation>
    <scope>NUCLEOTIDE SEQUENCE [LARGE SCALE GENOMIC DNA]</scope>
    <source>
        <strain evidence="1 2">CGMCC 4.5723</strain>
    </source>
</reference>
<sequence>MARELVLLTYNVRPGVPAEEYAEFTRTVDYPVFRQNPRIQEYSNYVVTGRGRGQGEWFRHFDLMFVDDLDAFDAQGRLHFGDAVILDHAQKWRDRWGSDPETGWHSDVNITYAREIWG</sequence>
<name>A0A1M6CQB4_9ACTN</name>
<dbReference type="STRING" id="758803.SAMN05421803_101784"/>
<evidence type="ECO:0008006" key="3">
    <source>
        <dbReference type="Google" id="ProtNLM"/>
    </source>
</evidence>
<gene>
    <name evidence="1" type="ORF">SAMN05421803_101784</name>
</gene>
<dbReference type="RefSeq" id="WP_073374916.1">
    <property type="nucleotide sequence ID" value="NZ_FQZK01000001.1"/>
</dbReference>
<dbReference type="EMBL" id="FQZK01000001">
    <property type="protein sequence ID" value="SHI63217.1"/>
    <property type="molecule type" value="Genomic_DNA"/>
</dbReference>
<evidence type="ECO:0000313" key="1">
    <source>
        <dbReference type="EMBL" id="SHI63217.1"/>
    </source>
</evidence>
<dbReference type="Proteomes" id="UP000184452">
    <property type="component" value="Unassembled WGS sequence"/>
</dbReference>